<dbReference type="Pfam" id="PF01476">
    <property type="entry name" value="LysM"/>
    <property type="match status" value="2"/>
</dbReference>
<dbReference type="PANTHER" id="PTHR33734">
    <property type="entry name" value="LYSM DOMAIN-CONTAINING GPI-ANCHORED PROTEIN 2"/>
    <property type="match status" value="1"/>
</dbReference>
<comment type="similarity">
    <text evidence="1">Belongs to the glycosyl hydrolase 25 family.</text>
</comment>
<dbReference type="PROSITE" id="PS51782">
    <property type="entry name" value="LYSM"/>
    <property type="match status" value="2"/>
</dbReference>
<dbReference type="Gene3D" id="3.20.20.80">
    <property type="entry name" value="Glycosidases"/>
    <property type="match status" value="1"/>
</dbReference>
<proteinExistence type="inferred from homology"/>
<dbReference type="EMBL" id="PCHA01000014">
    <property type="protein sequence ID" value="PKU96223.1"/>
    <property type="molecule type" value="Genomic_DNA"/>
</dbReference>
<organism evidence="6 7">
    <name type="scientific">Bifidobacterium pseudolongum subsp. globosum</name>
    <dbReference type="NCBI Taxonomy" id="1690"/>
    <lineage>
        <taxon>Bacteria</taxon>
        <taxon>Bacillati</taxon>
        <taxon>Actinomycetota</taxon>
        <taxon>Actinomycetes</taxon>
        <taxon>Bifidobacteriales</taxon>
        <taxon>Bifidobacteriaceae</taxon>
        <taxon>Bifidobacterium</taxon>
    </lineage>
</organism>
<feature type="domain" description="LysM" evidence="5">
    <location>
        <begin position="231"/>
        <end position="274"/>
    </location>
</feature>
<dbReference type="PROSITE" id="PS51904">
    <property type="entry name" value="GLYCOSYL_HYDROL_F25_2"/>
    <property type="match status" value="1"/>
</dbReference>
<gene>
    <name evidence="6" type="ORF">CQR45_0345</name>
</gene>
<evidence type="ECO:0000256" key="1">
    <source>
        <dbReference type="ARBA" id="ARBA00010646"/>
    </source>
</evidence>
<dbReference type="InterPro" id="IPR018077">
    <property type="entry name" value="Glyco_hydro_fam25_subgr"/>
</dbReference>
<evidence type="ECO:0000313" key="6">
    <source>
        <dbReference type="EMBL" id="PKU96223.1"/>
    </source>
</evidence>
<dbReference type="Proteomes" id="UP000233722">
    <property type="component" value="Unassembled WGS sequence"/>
</dbReference>
<dbReference type="AlphaFoldDB" id="A0A2N3QVQ4"/>
<keyword evidence="2" id="KW-0378">Hydrolase</keyword>
<dbReference type="SMART" id="SM00257">
    <property type="entry name" value="LysM"/>
    <property type="match status" value="2"/>
</dbReference>
<dbReference type="GO" id="GO:0009253">
    <property type="term" value="P:peptidoglycan catabolic process"/>
    <property type="evidence" value="ECO:0007669"/>
    <property type="project" value="InterPro"/>
</dbReference>
<dbReference type="Gene3D" id="3.10.350.10">
    <property type="entry name" value="LysM domain"/>
    <property type="match status" value="2"/>
</dbReference>
<sequence>MKILDVASHQHDANTGAWTAPMREFWPQAEAVIVKATEGTGYVNPFCDTDYQQAKKDGKARGFYHYAKGGDPRAEAEYFYNHTKGYTRDGIPALDWESGGNAAWGDSGWCRRFVDRYHELSGIWPMIYVQASAIAQAANCASDCALWVAYYPTNDYGWTNERYGYDAARYPIGPWKNITIWQYGSNPIDCNVGYLDKAAWARIAGATGAAAQPSKPAPSAPAKPATPSGTTTYTVRSGDTLSGIAAKLGVSTSAISGYRSGNPNLIYPGEVLTVKKSGSAASKPAARTYTVRSGDNLSSIAARYSTTYQALAAKNGITNPNLIYPGQVLKID</sequence>
<evidence type="ECO:0000256" key="2">
    <source>
        <dbReference type="ARBA" id="ARBA00022801"/>
    </source>
</evidence>
<feature type="compositionally biased region" description="Low complexity" evidence="4">
    <location>
        <begin position="222"/>
        <end position="231"/>
    </location>
</feature>
<dbReference type="SUPFAM" id="SSF54106">
    <property type="entry name" value="LysM domain"/>
    <property type="match status" value="2"/>
</dbReference>
<keyword evidence="3" id="KW-0326">Glycosidase</keyword>
<evidence type="ECO:0000259" key="5">
    <source>
        <dbReference type="PROSITE" id="PS51782"/>
    </source>
</evidence>
<dbReference type="SUPFAM" id="SSF51445">
    <property type="entry name" value="(Trans)glycosidases"/>
    <property type="match status" value="1"/>
</dbReference>
<protein>
    <submittedName>
        <fullName evidence="6">Lysin</fullName>
    </submittedName>
</protein>
<dbReference type="InterPro" id="IPR036779">
    <property type="entry name" value="LysM_dom_sf"/>
</dbReference>
<dbReference type="SMART" id="SM00641">
    <property type="entry name" value="Glyco_25"/>
    <property type="match status" value="1"/>
</dbReference>
<name>A0A2N3QVQ4_9BIFI</name>
<dbReference type="Pfam" id="PF01183">
    <property type="entry name" value="Glyco_hydro_25"/>
    <property type="match status" value="1"/>
</dbReference>
<dbReference type="PANTHER" id="PTHR33734:SF22">
    <property type="entry name" value="MEMBRANE-BOUND LYTIC MUREIN TRANSGLYCOSYLASE D"/>
    <property type="match status" value="1"/>
</dbReference>
<dbReference type="CDD" id="cd00118">
    <property type="entry name" value="LysM"/>
    <property type="match status" value="2"/>
</dbReference>
<feature type="region of interest" description="Disordered" evidence="4">
    <location>
        <begin position="210"/>
        <end position="231"/>
    </location>
</feature>
<dbReference type="InterPro" id="IPR017853">
    <property type="entry name" value="GH"/>
</dbReference>
<accession>A0A2N3QVQ4</accession>
<evidence type="ECO:0000313" key="7">
    <source>
        <dbReference type="Proteomes" id="UP000233722"/>
    </source>
</evidence>
<dbReference type="GO" id="GO:0016998">
    <property type="term" value="P:cell wall macromolecule catabolic process"/>
    <property type="evidence" value="ECO:0007669"/>
    <property type="project" value="InterPro"/>
</dbReference>
<dbReference type="GO" id="GO:0003796">
    <property type="term" value="F:lysozyme activity"/>
    <property type="evidence" value="ECO:0007669"/>
    <property type="project" value="InterPro"/>
</dbReference>
<feature type="domain" description="LysM" evidence="5">
    <location>
        <begin position="287"/>
        <end position="331"/>
    </location>
</feature>
<evidence type="ECO:0000256" key="4">
    <source>
        <dbReference type="SAM" id="MobiDB-lite"/>
    </source>
</evidence>
<reference evidence="6 7" key="1">
    <citation type="submission" date="2017-10" db="EMBL/GenBank/DDBJ databases">
        <title>Bifidobacterium genomics.</title>
        <authorList>
            <person name="Lugli G.A."/>
            <person name="Milani C."/>
            <person name="Mancabelli L."/>
        </authorList>
    </citation>
    <scope>NUCLEOTIDE SEQUENCE [LARGE SCALE GENOMIC DNA]</scope>
    <source>
        <strain evidence="6 7">1747B</strain>
    </source>
</reference>
<evidence type="ECO:0000256" key="3">
    <source>
        <dbReference type="ARBA" id="ARBA00023295"/>
    </source>
</evidence>
<dbReference type="InterPro" id="IPR002053">
    <property type="entry name" value="Glyco_hydro_25"/>
</dbReference>
<dbReference type="InterPro" id="IPR018392">
    <property type="entry name" value="LysM"/>
</dbReference>
<dbReference type="RefSeq" id="WP_101430648.1">
    <property type="nucleotide sequence ID" value="NZ_PCHA01000014.1"/>
</dbReference>
<comment type="caution">
    <text evidence="6">The sequence shown here is derived from an EMBL/GenBank/DDBJ whole genome shotgun (WGS) entry which is preliminary data.</text>
</comment>